<keyword evidence="2" id="KW-1185">Reference proteome</keyword>
<protein>
    <submittedName>
        <fullName evidence="1">Uncharacterized protein</fullName>
    </submittedName>
</protein>
<sequence length="281" mass="28854">MGARSCGPPCAGEDCDLPGGAEPGGVCCGGALRPAACGLAPCQVECAVRRLLLERRGEDAAWPERAAQQVYVEASALPHGPPAARTRCADVVWGRDWGEASWRPEAGGILLLQAQSQGGAANVRALGRRGGSSAALDAPAELTTMAERGVRGETLHAVSGLAPEDGVEGSALAVVSGEVVPPGPRADGTPCVDGLAFRMPGFGSSDSGRSSCFSQSVGFAEAAMAVARRAEHLHDGVDEDPDDDIERASDPMCEAEIILATEEELPCDPSWEPTSRRVGGS</sequence>
<evidence type="ECO:0000313" key="1">
    <source>
        <dbReference type="EMBL" id="CAK0872894.1"/>
    </source>
</evidence>
<reference evidence="1" key="1">
    <citation type="submission" date="2023-10" db="EMBL/GenBank/DDBJ databases">
        <authorList>
            <person name="Chen Y."/>
            <person name="Shah S."/>
            <person name="Dougan E. K."/>
            <person name="Thang M."/>
            <person name="Chan C."/>
        </authorList>
    </citation>
    <scope>NUCLEOTIDE SEQUENCE [LARGE SCALE GENOMIC DNA]</scope>
</reference>
<proteinExistence type="predicted"/>
<comment type="caution">
    <text evidence="1">The sequence shown here is derived from an EMBL/GenBank/DDBJ whole genome shotgun (WGS) entry which is preliminary data.</text>
</comment>
<name>A0ABN9VI35_9DINO</name>
<gene>
    <name evidence="1" type="ORF">PCOR1329_LOCUS58231</name>
</gene>
<evidence type="ECO:0000313" key="2">
    <source>
        <dbReference type="Proteomes" id="UP001189429"/>
    </source>
</evidence>
<dbReference type="Proteomes" id="UP001189429">
    <property type="component" value="Unassembled WGS sequence"/>
</dbReference>
<organism evidence="1 2">
    <name type="scientific">Prorocentrum cordatum</name>
    <dbReference type="NCBI Taxonomy" id="2364126"/>
    <lineage>
        <taxon>Eukaryota</taxon>
        <taxon>Sar</taxon>
        <taxon>Alveolata</taxon>
        <taxon>Dinophyceae</taxon>
        <taxon>Prorocentrales</taxon>
        <taxon>Prorocentraceae</taxon>
        <taxon>Prorocentrum</taxon>
    </lineage>
</organism>
<accession>A0ABN9VI35</accession>
<dbReference type="EMBL" id="CAUYUJ010017216">
    <property type="protein sequence ID" value="CAK0872894.1"/>
    <property type="molecule type" value="Genomic_DNA"/>
</dbReference>